<organism evidence="1">
    <name type="scientific">marine sediment metagenome</name>
    <dbReference type="NCBI Taxonomy" id="412755"/>
    <lineage>
        <taxon>unclassified sequences</taxon>
        <taxon>metagenomes</taxon>
        <taxon>ecological metagenomes</taxon>
    </lineage>
</organism>
<accession>X0XVG6</accession>
<gene>
    <name evidence="1" type="ORF">S01H1_76876</name>
</gene>
<proteinExistence type="predicted"/>
<sequence>MAEYHDESIAIVAKEITLVAMEKLQMPGDRTAKVIGDLYGKLYKTILKHVKEAIIDEVYD</sequence>
<evidence type="ECO:0000313" key="1">
    <source>
        <dbReference type="EMBL" id="GAG47309.1"/>
    </source>
</evidence>
<dbReference type="AlphaFoldDB" id="X0XVG6"/>
<protein>
    <submittedName>
        <fullName evidence="1">Uncharacterized protein</fullName>
    </submittedName>
</protein>
<reference evidence="1" key="1">
    <citation type="journal article" date="2014" name="Front. Microbiol.">
        <title>High frequency of phylogenetically diverse reductive dehalogenase-homologous genes in deep subseafloor sedimentary metagenomes.</title>
        <authorList>
            <person name="Kawai M."/>
            <person name="Futagami T."/>
            <person name="Toyoda A."/>
            <person name="Takaki Y."/>
            <person name="Nishi S."/>
            <person name="Hori S."/>
            <person name="Arai W."/>
            <person name="Tsubouchi T."/>
            <person name="Morono Y."/>
            <person name="Uchiyama I."/>
            <person name="Ito T."/>
            <person name="Fujiyama A."/>
            <person name="Inagaki F."/>
            <person name="Takami H."/>
        </authorList>
    </citation>
    <scope>NUCLEOTIDE SEQUENCE</scope>
    <source>
        <strain evidence="1">Expedition CK06-06</strain>
    </source>
</reference>
<name>X0XVG6_9ZZZZ</name>
<dbReference type="EMBL" id="BARS01051637">
    <property type="protein sequence ID" value="GAG47309.1"/>
    <property type="molecule type" value="Genomic_DNA"/>
</dbReference>
<comment type="caution">
    <text evidence="1">The sequence shown here is derived from an EMBL/GenBank/DDBJ whole genome shotgun (WGS) entry which is preliminary data.</text>
</comment>